<dbReference type="InterPro" id="IPR016024">
    <property type="entry name" value="ARM-type_fold"/>
</dbReference>
<reference evidence="7 8" key="1">
    <citation type="submission" date="2014-04" db="EMBL/GenBank/DDBJ databases">
        <authorList>
            <consortium name="DOE Joint Genome Institute"/>
            <person name="Kuo A."/>
            <person name="Girlanda M."/>
            <person name="Perotto S."/>
            <person name="Kohler A."/>
            <person name="Nagy L.G."/>
            <person name="Floudas D."/>
            <person name="Copeland A."/>
            <person name="Barry K.W."/>
            <person name="Cichocki N."/>
            <person name="Veneault-Fourrey C."/>
            <person name="LaButti K."/>
            <person name="Lindquist E.A."/>
            <person name="Lipzen A."/>
            <person name="Lundell T."/>
            <person name="Morin E."/>
            <person name="Murat C."/>
            <person name="Sun H."/>
            <person name="Tunlid A."/>
            <person name="Henrissat B."/>
            <person name="Grigoriev I.V."/>
            <person name="Hibbett D.S."/>
            <person name="Martin F."/>
            <person name="Nordberg H.P."/>
            <person name="Cantor M.N."/>
            <person name="Hua S.X."/>
        </authorList>
    </citation>
    <scope>NUCLEOTIDE SEQUENCE [LARGE SCALE GENOMIC DNA]</scope>
    <source>
        <strain evidence="7 8">MUT 4182</strain>
    </source>
</reference>
<dbReference type="Gene3D" id="1.25.10.10">
    <property type="entry name" value="Leucine-rich Repeat Variant"/>
    <property type="match status" value="1"/>
</dbReference>
<evidence type="ECO:0000313" key="7">
    <source>
        <dbReference type="EMBL" id="KIO22070.1"/>
    </source>
</evidence>
<evidence type="ECO:0000256" key="2">
    <source>
        <dbReference type="ARBA" id="ARBA00022448"/>
    </source>
</evidence>
<feature type="repeat" description="ARM" evidence="6">
    <location>
        <begin position="361"/>
        <end position="390"/>
    </location>
</feature>
<comment type="similarity">
    <text evidence="1 5">Belongs to the importin alpha family.</text>
</comment>
<proteinExistence type="inferred from homology"/>
<dbReference type="InterPro" id="IPR024931">
    <property type="entry name" value="Importin_alpha"/>
</dbReference>
<keyword evidence="8" id="KW-1185">Reference proteome</keyword>
<evidence type="ECO:0000256" key="1">
    <source>
        <dbReference type="ARBA" id="ARBA00010394"/>
    </source>
</evidence>
<evidence type="ECO:0000256" key="3">
    <source>
        <dbReference type="ARBA" id="ARBA00022737"/>
    </source>
</evidence>
<organism evidence="7 8">
    <name type="scientific">Tulasnella calospora MUT 4182</name>
    <dbReference type="NCBI Taxonomy" id="1051891"/>
    <lineage>
        <taxon>Eukaryota</taxon>
        <taxon>Fungi</taxon>
        <taxon>Dikarya</taxon>
        <taxon>Basidiomycota</taxon>
        <taxon>Agaricomycotina</taxon>
        <taxon>Agaricomycetes</taxon>
        <taxon>Cantharellales</taxon>
        <taxon>Tulasnellaceae</taxon>
        <taxon>Tulasnella</taxon>
    </lineage>
</organism>
<dbReference type="GO" id="GO:0005737">
    <property type="term" value="C:cytoplasm"/>
    <property type="evidence" value="ECO:0007669"/>
    <property type="project" value="InterPro"/>
</dbReference>
<dbReference type="GO" id="GO:0061608">
    <property type="term" value="F:nuclear import signal receptor activity"/>
    <property type="evidence" value="ECO:0007669"/>
    <property type="project" value="InterPro"/>
</dbReference>
<evidence type="ECO:0000313" key="8">
    <source>
        <dbReference type="Proteomes" id="UP000054248"/>
    </source>
</evidence>
<dbReference type="SMART" id="SM00185">
    <property type="entry name" value="ARM"/>
    <property type="match status" value="5"/>
</dbReference>
<dbReference type="OrthoDB" id="29145at2759"/>
<keyword evidence="4 5" id="KW-0653">Protein transport</keyword>
<dbReference type="AlphaFoldDB" id="A0A0C3Q1H8"/>
<accession>A0A0C3Q1H8</accession>
<name>A0A0C3Q1H8_9AGAM</name>
<evidence type="ECO:0000256" key="6">
    <source>
        <dbReference type="PROSITE-ProRule" id="PRU00259"/>
    </source>
</evidence>
<dbReference type="InterPro" id="IPR011989">
    <property type="entry name" value="ARM-like"/>
</dbReference>
<dbReference type="PIRSF" id="PIRSF005673">
    <property type="entry name" value="Importin_alpha"/>
    <property type="match status" value="1"/>
</dbReference>
<dbReference type="EMBL" id="KN823119">
    <property type="protein sequence ID" value="KIO22070.1"/>
    <property type="molecule type" value="Genomic_DNA"/>
</dbReference>
<dbReference type="Pfam" id="PF00514">
    <property type="entry name" value="Arm"/>
    <property type="match status" value="2"/>
</dbReference>
<dbReference type="STRING" id="1051891.A0A0C3Q1H8"/>
<keyword evidence="2 5" id="KW-0813">Transport</keyword>
<dbReference type="SUPFAM" id="SSF48371">
    <property type="entry name" value="ARM repeat"/>
    <property type="match status" value="1"/>
</dbReference>
<gene>
    <name evidence="7" type="ORF">M407DRAFT_28350</name>
</gene>
<dbReference type="PROSITE" id="PS50176">
    <property type="entry name" value="ARM_REPEAT"/>
    <property type="match status" value="1"/>
</dbReference>
<dbReference type="PANTHER" id="PTHR23316">
    <property type="entry name" value="IMPORTIN ALPHA"/>
    <property type="match status" value="1"/>
</dbReference>
<dbReference type="Proteomes" id="UP000054248">
    <property type="component" value="Unassembled WGS sequence"/>
</dbReference>
<sequence length="501" mass="54825">MSEKPITSATNSLADLKLGEGGSNVNDMVPEDFSYEPTPSELNNLLTEDGKILPQVVDDLKSESLVVRLIALIKIQRRLQNSAVNPTAQAIIDSNLVQVIVDFLAYEDVRFQERAASAAANITAGTSEQTEVAVAAGALQKIMNLCPFSSTGLQRGALYALGNIAADSSHLRDRVLREKGMEPVMEVLTKLDDNVYEESIVAPATRALSAYLKRWHPGRFPRSEFIPVQQIVPILAKLIRSRQSATSGDASETLENSVISLSRICEKGHLAEAFDTGILRELVALCSSSNPIVQRFSLRSLGFFAADTEAQTDAVIDAGLLPTLMTCIASGNKNTRELACWTTSNVVAGTAKQTQAAVDIGIIQPAIKLLSDPTEDVLVRKEACWVLTNLVVACIKHPAQDWSETLYDEEFVMALCGALDMEDNLVRRNAMSSLHQILDSARSKLEQGKWSRVVEVMRDADGPARLRVVRDTHPSRGTELGNSARRLLMSYFPDYSRRARV</sequence>
<keyword evidence="3" id="KW-0677">Repeat</keyword>
<evidence type="ECO:0000256" key="4">
    <source>
        <dbReference type="ARBA" id="ARBA00022927"/>
    </source>
</evidence>
<dbReference type="GO" id="GO:0006606">
    <property type="term" value="P:protein import into nucleus"/>
    <property type="evidence" value="ECO:0007669"/>
    <property type="project" value="InterPro"/>
</dbReference>
<evidence type="ECO:0000256" key="5">
    <source>
        <dbReference type="PIRNR" id="PIRNR005673"/>
    </source>
</evidence>
<dbReference type="InterPro" id="IPR000225">
    <property type="entry name" value="Armadillo"/>
</dbReference>
<reference evidence="8" key="2">
    <citation type="submission" date="2015-01" db="EMBL/GenBank/DDBJ databases">
        <title>Evolutionary Origins and Diversification of the Mycorrhizal Mutualists.</title>
        <authorList>
            <consortium name="DOE Joint Genome Institute"/>
            <consortium name="Mycorrhizal Genomics Consortium"/>
            <person name="Kohler A."/>
            <person name="Kuo A."/>
            <person name="Nagy L.G."/>
            <person name="Floudas D."/>
            <person name="Copeland A."/>
            <person name="Barry K.W."/>
            <person name="Cichocki N."/>
            <person name="Veneault-Fourrey C."/>
            <person name="LaButti K."/>
            <person name="Lindquist E.A."/>
            <person name="Lipzen A."/>
            <person name="Lundell T."/>
            <person name="Morin E."/>
            <person name="Murat C."/>
            <person name="Riley R."/>
            <person name="Ohm R."/>
            <person name="Sun H."/>
            <person name="Tunlid A."/>
            <person name="Henrissat B."/>
            <person name="Grigoriev I.V."/>
            <person name="Hibbett D.S."/>
            <person name="Martin F."/>
        </authorList>
    </citation>
    <scope>NUCLEOTIDE SEQUENCE [LARGE SCALE GENOMIC DNA]</scope>
    <source>
        <strain evidence="8">MUT 4182</strain>
    </source>
</reference>
<dbReference type="HOGENOM" id="CLU_018084_7_0_1"/>
<protein>
    <recommendedName>
        <fullName evidence="5">Importin subunit alpha</fullName>
    </recommendedName>
</protein>